<evidence type="ECO:0000256" key="1">
    <source>
        <dbReference type="ARBA" id="ARBA00010617"/>
    </source>
</evidence>
<evidence type="ECO:0000256" key="3">
    <source>
        <dbReference type="ARBA" id="ARBA00023002"/>
    </source>
</evidence>
<dbReference type="RefSeq" id="XP_002478805.1">
    <property type="nucleotide sequence ID" value="XM_002478760.1"/>
</dbReference>
<dbReference type="GO" id="GO:0005506">
    <property type="term" value="F:iron ion binding"/>
    <property type="evidence" value="ECO:0007669"/>
    <property type="project" value="InterPro"/>
</dbReference>
<keyword evidence="6" id="KW-1185">Reference proteome</keyword>
<dbReference type="Proteomes" id="UP000001745">
    <property type="component" value="Unassembled WGS sequence"/>
</dbReference>
<dbReference type="InParanoid" id="B8M1E6"/>
<dbReference type="PhylomeDB" id="B8M1E6"/>
<accession>B8M1E6</accession>
<keyword evidence="2" id="KW-0479">Metal-binding</keyword>
<sequence>MEIVHAESVQLLRDILVDHDDGMSMDHPKRSGGSVMTSILYGVRASPIDAVVGEERVPTLADYKDLPYVAVIVKEHYWIDGKLLPRGTTLILNIWGLHHDET</sequence>
<dbReference type="SUPFAM" id="SSF48264">
    <property type="entry name" value="Cytochrome P450"/>
    <property type="match status" value="1"/>
</dbReference>
<dbReference type="Gene3D" id="1.10.630.10">
    <property type="entry name" value="Cytochrome P450"/>
    <property type="match status" value="1"/>
</dbReference>
<dbReference type="GO" id="GO:0016705">
    <property type="term" value="F:oxidoreductase activity, acting on paired donors, with incorporation or reduction of molecular oxygen"/>
    <property type="evidence" value="ECO:0007669"/>
    <property type="project" value="InterPro"/>
</dbReference>
<comment type="similarity">
    <text evidence="1">Belongs to the cytochrome P450 family.</text>
</comment>
<dbReference type="EMBL" id="EQ962653">
    <property type="protein sequence ID" value="EED21842.1"/>
    <property type="molecule type" value="Genomic_DNA"/>
</dbReference>
<dbReference type="InterPro" id="IPR050364">
    <property type="entry name" value="Cytochrome_P450_fung"/>
</dbReference>
<organism evidence="5 6">
    <name type="scientific">Talaromyces stipitatus (strain ATCC 10500 / CBS 375.48 / QM 6759 / NRRL 1006)</name>
    <name type="common">Penicillium stipitatum</name>
    <dbReference type="NCBI Taxonomy" id="441959"/>
    <lineage>
        <taxon>Eukaryota</taxon>
        <taxon>Fungi</taxon>
        <taxon>Dikarya</taxon>
        <taxon>Ascomycota</taxon>
        <taxon>Pezizomycotina</taxon>
        <taxon>Eurotiomycetes</taxon>
        <taxon>Eurotiomycetidae</taxon>
        <taxon>Eurotiales</taxon>
        <taxon>Trichocomaceae</taxon>
        <taxon>Talaromyces</taxon>
        <taxon>Talaromyces sect. Talaromyces</taxon>
    </lineage>
</organism>
<evidence type="ECO:0000313" key="5">
    <source>
        <dbReference type="EMBL" id="EED21842.1"/>
    </source>
</evidence>
<protein>
    <recommendedName>
        <fullName evidence="7">Cytochrome P450</fullName>
    </recommendedName>
</protein>
<evidence type="ECO:0000313" key="6">
    <source>
        <dbReference type="Proteomes" id="UP000001745"/>
    </source>
</evidence>
<reference evidence="6" key="1">
    <citation type="journal article" date="2015" name="Genome Announc.">
        <title>Genome sequence of the AIDS-associated pathogen Penicillium marneffei (ATCC18224) and its near taxonomic relative Talaromyces stipitatus (ATCC10500).</title>
        <authorList>
            <person name="Nierman W.C."/>
            <person name="Fedorova-Abrams N.D."/>
            <person name="Andrianopoulos A."/>
        </authorList>
    </citation>
    <scope>NUCLEOTIDE SEQUENCE [LARGE SCALE GENOMIC DNA]</scope>
    <source>
        <strain evidence="6">ATCC 10500 / CBS 375.48 / QM 6759 / NRRL 1006</strain>
    </source>
</reference>
<dbReference type="AlphaFoldDB" id="B8M1E6"/>
<keyword evidence="3" id="KW-0560">Oxidoreductase</keyword>
<keyword evidence="4" id="KW-0408">Iron</keyword>
<dbReference type="VEuPathDB" id="FungiDB:TSTA_090820"/>
<evidence type="ECO:0008006" key="7">
    <source>
        <dbReference type="Google" id="ProtNLM"/>
    </source>
</evidence>
<proteinExistence type="inferred from homology"/>
<evidence type="ECO:0000256" key="2">
    <source>
        <dbReference type="ARBA" id="ARBA00022723"/>
    </source>
</evidence>
<dbReference type="HOGENOM" id="CLU_2279353_0_0_1"/>
<dbReference type="PANTHER" id="PTHR46300">
    <property type="entry name" value="P450, PUTATIVE (EUROFUNG)-RELATED-RELATED"/>
    <property type="match status" value="1"/>
</dbReference>
<name>B8M1E6_TALSN</name>
<dbReference type="STRING" id="441959.B8M1E6"/>
<dbReference type="GO" id="GO:0020037">
    <property type="term" value="F:heme binding"/>
    <property type="evidence" value="ECO:0007669"/>
    <property type="project" value="InterPro"/>
</dbReference>
<dbReference type="GO" id="GO:0004497">
    <property type="term" value="F:monooxygenase activity"/>
    <property type="evidence" value="ECO:0007669"/>
    <property type="project" value="InterPro"/>
</dbReference>
<dbReference type="InterPro" id="IPR036396">
    <property type="entry name" value="Cyt_P450_sf"/>
</dbReference>
<dbReference type="OrthoDB" id="1103324at2759"/>
<evidence type="ECO:0000256" key="4">
    <source>
        <dbReference type="ARBA" id="ARBA00023004"/>
    </source>
</evidence>
<dbReference type="GeneID" id="8101572"/>
<gene>
    <name evidence="5" type="ORF">TSTA_090820</name>
</gene>